<dbReference type="PANTHER" id="PTHR36836">
    <property type="entry name" value="COLANIC ACID BIOSYNTHESIS PROTEIN WCAK"/>
    <property type="match status" value="1"/>
</dbReference>
<name>D7BHY1_ALLS1</name>
<dbReference type="OrthoDB" id="3199616at2"/>
<dbReference type="EMBL" id="CP002042">
    <property type="protein sequence ID" value="ADH64071.1"/>
    <property type="molecule type" value="Genomic_DNA"/>
</dbReference>
<proteinExistence type="predicted"/>
<evidence type="ECO:0000313" key="2">
    <source>
        <dbReference type="EMBL" id="ADH64071.1"/>
    </source>
</evidence>
<dbReference type="GO" id="GO:0016740">
    <property type="term" value="F:transferase activity"/>
    <property type="evidence" value="ECO:0007669"/>
    <property type="project" value="UniProtKB-KW"/>
</dbReference>
<protein>
    <submittedName>
        <fullName evidence="2">Polysaccharide pyruvyl transferase CsaB</fullName>
    </submittedName>
</protein>
<dbReference type="HOGENOM" id="CLU_039510_0_1_0"/>
<dbReference type="AlphaFoldDB" id="D7BHY1"/>
<keyword evidence="3" id="KW-1185">Reference proteome</keyword>
<organism evidence="2 3">
    <name type="scientific">Allomeiothermus silvanus (strain ATCC 700542 / DSM 9946 / NBRC 106475 / NCIMB 13440 / VI-R2)</name>
    <name type="common">Thermus silvanus</name>
    <dbReference type="NCBI Taxonomy" id="526227"/>
    <lineage>
        <taxon>Bacteria</taxon>
        <taxon>Thermotogati</taxon>
        <taxon>Deinococcota</taxon>
        <taxon>Deinococci</taxon>
        <taxon>Thermales</taxon>
        <taxon>Thermaceae</taxon>
        <taxon>Allomeiothermus</taxon>
    </lineage>
</organism>
<gene>
    <name evidence="2" type="ordered locus">Mesil_2202</name>
</gene>
<dbReference type="Proteomes" id="UP000001916">
    <property type="component" value="Chromosome"/>
</dbReference>
<dbReference type="InterPro" id="IPR019896">
    <property type="entry name" value="Polysacch_pyruvyl_Trfase_CsaB"/>
</dbReference>
<evidence type="ECO:0000313" key="3">
    <source>
        <dbReference type="Proteomes" id="UP000001916"/>
    </source>
</evidence>
<evidence type="ECO:0000259" key="1">
    <source>
        <dbReference type="Pfam" id="PF04230"/>
    </source>
</evidence>
<dbReference type="InterPro" id="IPR007345">
    <property type="entry name" value="Polysacch_pyruvyl_Trfase"/>
</dbReference>
<dbReference type="eggNOG" id="COG2327">
    <property type="taxonomic scope" value="Bacteria"/>
</dbReference>
<dbReference type="PANTHER" id="PTHR36836:SF1">
    <property type="entry name" value="COLANIC ACID BIOSYNTHESIS PROTEIN WCAK"/>
    <property type="match status" value="1"/>
</dbReference>
<dbReference type="STRING" id="526227.Mesil_2202"/>
<dbReference type="NCBIfam" id="TIGR03609">
    <property type="entry name" value="S_layer_CsaB"/>
    <property type="match status" value="1"/>
</dbReference>
<dbReference type="KEGG" id="msv:Mesil_2202"/>
<accession>D7BHY1</accession>
<dbReference type="Pfam" id="PF04230">
    <property type="entry name" value="PS_pyruv_trans"/>
    <property type="match status" value="1"/>
</dbReference>
<dbReference type="RefSeq" id="WP_013158616.1">
    <property type="nucleotide sequence ID" value="NC_014212.1"/>
</dbReference>
<keyword evidence="2" id="KW-0808">Transferase</keyword>
<reference evidence="2 3" key="1">
    <citation type="journal article" date="2010" name="Stand. Genomic Sci.">
        <title>Complete genome sequence of Meiothermus silvanus type strain (VI-R2).</title>
        <authorList>
            <person name="Sikorski J."/>
            <person name="Tindall B.J."/>
            <person name="Lowry S."/>
            <person name="Lucas S."/>
            <person name="Nolan M."/>
            <person name="Copeland A."/>
            <person name="Glavina Del Rio T."/>
            <person name="Tice H."/>
            <person name="Cheng J.F."/>
            <person name="Han C."/>
            <person name="Pitluck S."/>
            <person name="Liolios K."/>
            <person name="Ivanova N."/>
            <person name="Mavromatis K."/>
            <person name="Mikhailova N."/>
            <person name="Pati A."/>
            <person name="Goodwin L."/>
            <person name="Chen A."/>
            <person name="Palaniappan K."/>
            <person name="Land M."/>
            <person name="Hauser L."/>
            <person name="Chang Y.J."/>
            <person name="Jeffries C.D."/>
            <person name="Rohde M."/>
            <person name="Goker M."/>
            <person name="Woyke T."/>
            <person name="Bristow J."/>
            <person name="Eisen J.A."/>
            <person name="Markowitz V."/>
            <person name="Hugenholtz P."/>
            <person name="Kyrpides N.C."/>
            <person name="Klenk H.P."/>
            <person name="Lapidus A."/>
        </authorList>
    </citation>
    <scope>NUCLEOTIDE SEQUENCE [LARGE SCALE GENOMIC DNA]</scope>
    <source>
        <strain evidence="3">ATCC 700542 / DSM 9946 / VI-R2</strain>
    </source>
</reference>
<feature type="domain" description="Polysaccharide pyruvyl transferase" evidence="1">
    <location>
        <begin position="13"/>
        <end position="267"/>
    </location>
</feature>
<sequence length="332" mass="36212">MVVGVSGYYGFQNAGDEAILEAIVQEVKRRGHEVVALSKDPAATEARYGIRAVPRSNPFALWRAFGRIDLLLSGGGGLLQDKTSPGSLLYYLAVIGLARRRGKPVYVFNQSLGPLSRRGEGWVRRSLRGVKTFFRDESSLEYARKLGLETQLGADPALLLQAPPVERETNLVVLVVRAGLPEANATLKKAGERLLAEGYEVMALGLQPGHDEPALEEFHAFTRELAWDPRRVMYLLAQAGYVLSIRLHGAILAAAAGTPFAGLSYDPKVAGFCRDAGAPFQELPGNARGLVEAVITHRQPNWEAVETMKTRARASFDQVLSPINQPGKVSRR</sequence>